<organism evidence="7 8">
    <name type="scientific">Lactuca saligna</name>
    <name type="common">Willowleaf lettuce</name>
    <dbReference type="NCBI Taxonomy" id="75948"/>
    <lineage>
        <taxon>Eukaryota</taxon>
        <taxon>Viridiplantae</taxon>
        <taxon>Streptophyta</taxon>
        <taxon>Embryophyta</taxon>
        <taxon>Tracheophyta</taxon>
        <taxon>Spermatophyta</taxon>
        <taxon>Magnoliopsida</taxon>
        <taxon>eudicotyledons</taxon>
        <taxon>Gunneridae</taxon>
        <taxon>Pentapetalae</taxon>
        <taxon>asterids</taxon>
        <taxon>campanulids</taxon>
        <taxon>Asterales</taxon>
        <taxon>Asteraceae</taxon>
        <taxon>Cichorioideae</taxon>
        <taxon>Cichorieae</taxon>
        <taxon>Lactucinae</taxon>
        <taxon>Lactuca</taxon>
    </lineage>
</organism>
<feature type="region of interest" description="Disordered" evidence="6">
    <location>
        <begin position="1133"/>
        <end position="1154"/>
    </location>
</feature>
<feature type="region of interest" description="Disordered" evidence="6">
    <location>
        <begin position="1081"/>
        <end position="1109"/>
    </location>
</feature>
<comment type="subcellular location">
    <subcellularLocation>
        <location evidence="1">Nucleus</location>
    </subcellularLocation>
</comment>
<feature type="region of interest" description="Disordered" evidence="6">
    <location>
        <begin position="1692"/>
        <end position="1718"/>
    </location>
</feature>
<gene>
    <name evidence="7" type="ORF">LSALG_LOCUS12247</name>
</gene>
<evidence type="ECO:0008006" key="9">
    <source>
        <dbReference type="Google" id="ProtNLM"/>
    </source>
</evidence>
<feature type="compositionally biased region" description="Basic residues" evidence="6">
    <location>
        <begin position="57"/>
        <end position="70"/>
    </location>
</feature>
<feature type="region of interest" description="Disordered" evidence="6">
    <location>
        <begin position="48"/>
        <end position="87"/>
    </location>
</feature>
<proteinExistence type="inferred from homology"/>
<feature type="region of interest" description="Disordered" evidence="6">
    <location>
        <begin position="244"/>
        <end position="270"/>
    </location>
</feature>
<feature type="compositionally biased region" description="Low complexity" evidence="6">
    <location>
        <begin position="1138"/>
        <end position="1154"/>
    </location>
</feature>
<dbReference type="GO" id="GO:0000793">
    <property type="term" value="C:condensed chromosome"/>
    <property type="evidence" value="ECO:0007669"/>
    <property type="project" value="TreeGrafter"/>
</dbReference>
<dbReference type="GO" id="GO:0005634">
    <property type="term" value="C:nucleus"/>
    <property type="evidence" value="ECO:0007669"/>
    <property type="project" value="UniProtKB-SubCell"/>
</dbReference>
<dbReference type="InterPro" id="IPR029448">
    <property type="entry name" value="FANCD2"/>
</dbReference>
<evidence type="ECO:0000313" key="7">
    <source>
        <dbReference type="EMBL" id="CAI9271999.1"/>
    </source>
</evidence>
<dbReference type="PANTHER" id="PTHR32086:SF0">
    <property type="entry name" value="FANCONI ANEMIA GROUP D2 PROTEIN"/>
    <property type="match status" value="1"/>
</dbReference>
<dbReference type="EMBL" id="OX465078">
    <property type="protein sequence ID" value="CAI9271999.1"/>
    <property type="molecule type" value="Genomic_DNA"/>
</dbReference>
<comment type="similarity">
    <text evidence="5">Belongs to the Fanconi anemia protein FANCD2 family.</text>
</comment>
<name>A0AA35V7M4_LACSI</name>
<evidence type="ECO:0000256" key="4">
    <source>
        <dbReference type="ARBA" id="ARBA00023242"/>
    </source>
</evidence>
<dbReference type="GO" id="GO:0031573">
    <property type="term" value="P:mitotic intra-S DNA damage checkpoint signaling"/>
    <property type="evidence" value="ECO:0007669"/>
    <property type="project" value="TreeGrafter"/>
</dbReference>
<sequence>MKPEKKAIFVATMKLKSIKKISTSRQKQEKKYYLKKLKEIYDPRTIDVGEPTVQNKTRGRPSMKKQHKKNVNPPNQAPPRCNDSTTSEFIGLDLNKEPERHNYSYDIDLNEEPRMHDPFLMKSIPDVFHDYIDKIQDVLGDGNCGFRAVAVSLGHNEDQWLYIRQQLLESLESRFYAYQQVFTDGFNEVFFKTIGFLAPFSCLFFCIGLHTSSSPSPGPAVEVYSSNNSSTPTAEMVFLRNPNTARTKRPSNSFVSPVSHPSKIPKPTAASTVNVSNSVNIQNDDSIAPPPKPSSETLNSIDKMASILANAGCTLLNTSGPPCLPADLHKLRHHLQSRLSSDSSIRSQLLEGFSSYIDNQNDLRRVLLPSQRYSSSNVRSESLVRVLLLIPSIQLDLQNMLLEKLPEYFDNDNCGHSSSSTMRLDEDIARLILNQFRWLDFLVDSEAFTENLFQVLSICPPHLKREIIGSLPEIMGDTNNKTVVESLEKVLQDDSTATVAVIDCFSSLNLDELLQDKVITIALSCIRTIEAEKLPYLLRFLLLSATSTNARRIISQFREQYKMVGVFDTPAQNNKLKGKSIINNVEASVLDALGSSFRFKNILCQEILKELQYIDKPQDHKVIDIWLLMLIYKNCESMQKSVEKLLKKKIIEGSIQDVLFEQCIFGNKELVKDHFSSFLLMSEYLLACKEQKASKFGIQMYKYLFEGFPDTYSRQEVLGALVTHVGSGIMFEVNSALEAMVLLASKYSQELIPICSYITGILDYMEGFTSENLHKVYDVFCFLSRSARSTQSNKESFGSSIANELFMIVRKQVSNPEFKYKKMGLIGTLKILSHLGDTNEEALELLKTSLDSCQQLPISLILFYDELSATLDSRTLHPAIMERVGQLVGEFESMFLSDLEDGKLPASDLYCGLEGELWMNLDGDISPICMNILSLASSSSRLTSLQTLPANFRLLSVMERLGNQGSLGGIDALLGCPIHLPSSKLFLESWHSLNRKHKHVLCLSLYYAINWIRELLNAFGTQVAGRFDCISQATKEDTVTKILKRLKNLIFLESLLNHLLQECPLSLPELYLHIEPTRSEKNTTNKDSLQGNKRKDKKSSKGLKNSVTQRSSATQLTLIETWKKSGVINSNDVLNEKSTGVPSRSSPSESATCSTSNLNELVDTDIEISEAVKLLEAQRYKFRPLLIDCFSILSYSKDHDSCCADPTCDLPVYLYLLRDLYSKIESFCPKPTPFRSMSTPPSLSEISTVEFINKIQTLFPTLRRHIDSAISLLEQGSETCQTHWRDQSSLSGNPEIPNMVVSVPFVSSSVVKETLHCFSKMLTCPDLIMRKHSVLIDLLKSFQPKKESSSSSSSTGDIGLLYGGVYAFLEGVLDVAVCFSFMLASEVVLTLESLVVSLEKFVEKPIDGSSSKHIVVDIRELIATMRKKLSSSAKKLLTHDWHEDVENGWKGKGEMVQKLVHVYLENCESTSQTLDELACSILPMVSLSSRTTAEETSHGFTTLCSSTFSVWYKELHEQNLVILGKLVKEGVHLSKSRATQPKDVQLIMEKLHQSVNVAVSLINICRTHDKVNVRTMAVKYGGKFVDSFLKVFEFLETHFQGHDQLIIQLFKDFQKGTRTIQTLCSEAKGLKQTGITSKIPATKRSLERLLFRVKALLHSSSSGCKFWMGNLKHKNLIGEVVSSQAYVDNDGNNGEDFVENVDEDQVMRDVEDSEGEAE</sequence>
<dbReference type="PANTHER" id="PTHR32086">
    <property type="entry name" value="FANCONI ANEMIA GROUP D2 PROTEIN"/>
    <property type="match status" value="1"/>
</dbReference>
<dbReference type="Proteomes" id="UP001177003">
    <property type="component" value="Chromosome 2"/>
</dbReference>
<keyword evidence="3" id="KW-0832">Ubl conjugation</keyword>
<feature type="compositionally biased region" description="Basic residues" evidence="6">
    <location>
        <begin position="1092"/>
        <end position="1101"/>
    </location>
</feature>
<dbReference type="GO" id="GO:0070182">
    <property type="term" value="F:DNA polymerase binding"/>
    <property type="evidence" value="ECO:0007669"/>
    <property type="project" value="TreeGrafter"/>
</dbReference>
<protein>
    <recommendedName>
        <fullName evidence="9">Fanconi anemia group D2 protein</fullName>
    </recommendedName>
</protein>
<keyword evidence="8" id="KW-1185">Reference proteome</keyword>
<dbReference type="CDD" id="cd22744">
    <property type="entry name" value="OTU"/>
    <property type="match status" value="1"/>
</dbReference>
<dbReference type="Gene3D" id="3.90.70.80">
    <property type="match status" value="1"/>
</dbReference>
<evidence type="ECO:0000256" key="1">
    <source>
        <dbReference type="ARBA" id="ARBA00004123"/>
    </source>
</evidence>
<reference evidence="7" key="1">
    <citation type="submission" date="2023-04" db="EMBL/GenBank/DDBJ databases">
        <authorList>
            <person name="Vijverberg K."/>
            <person name="Xiong W."/>
            <person name="Schranz E."/>
        </authorList>
    </citation>
    <scope>NUCLEOTIDE SEQUENCE</scope>
</reference>
<evidence type="ECO:0000256" key="2">
    <source>
        <dbReference type="ARBA" id="ARBA00022499"/>
    </source>
</evidence>
<dbReference type="GO" id="GO:1990918">
    <property type="term" value="P:double-strand break repair involved in meiotic recombination"/>
    <property type="evidence" value="ECO:0007669"/>
    <property type="project" value="TreeGrafter"/>
</dbReference>
<evidence type="ECO:0000313" key="8">
    <source>
        <dbReference type="Proteomes" id="UP001177003"/>
    </source>
</evidence>
<evidence type="ECO:0000256" key="5">
    <source>
        <dbReference type="ARBA" id="ARBA00093456"/>
    </source>
</evidence>
<dbReference type="Pfam" id="PF14631">
    <property type="entry name" value="FancD2"/>
    <property type="match status" value="2"/>
</dbReference>
<evidence type="ECO:0000256" key="3">
    <source>
        <dbReference type="ARBA" id="ARBA00022843"/>
    </source>
</evidence>
<feature type="compositionally biased region" description="Polar residues" evidence="6">
    <location>
        <begin position="244"/>
        <end position="256"/>
    </location>
</feature>
<dbReference type="GO" id="GO:0036297">
    <property type="term" value="P:interstrand cross-link repair"/>
    <property type="evidence" value="ECO:0007669"/>
    <property type="project" value="TreeGrafter"/>
</dbReference>
<keyword evidence="2" id="KW-1017">Isopeptide bond</keyword>
<evidence type="ECO:0000256" key="6">
    <source>
        <dbReference type="SAM" id="MobiDB-lite"/>
    </source>
</evidence>
<dbReference type="GO" id="GO:0007129">
    <property type="term" value="P:homologous chromosome pairing at meiosis"/>
    <property type="evidence" value="ECO:0007669"/>
    <property type="project" value="TreeGrafter"/>
</dbReference>
<accession>A0AA35V7M4</accession>
<keyword evidence="4" id="KW-0539">Nucleus</keyword>